<dbReference type="SUPFAM" id="SSF53756">
    <property type="entry name" value="UDP-Glycosyltransferase/glycogen phosphorylase"/>
    <property type="match status" value="1"/>
</dbReference>
<accession>A0A3N0C0U2</accession>
<evidence type="ECO:0000256" key="1">
    <source>
        <dbReference type="SAM" id="MobiDB-lite"/>
    </source>
</evidence>
<protein>
    <submittedName>
        <fullName evidence="2">Glycosyltransferase</fullName>
    </submittedName>
</protein>
<keyword evidence="2" id="KW-0808">Transferase</keyword>
<dbReference type="GO" id="GO:0016740">
    <property type="term" value="F:transferase activity"/>
    <property type="evidence" value="ECO:0007669"/>
    <property type="project" value="UniProtKB-KW"/>
</dbReference>
<evidence type="ECO:0000313" key="3">
    <source>
        <dbReference type="Proteomes" id="UP000273807"/>
    </source>
</evidence>
<dbReference type="PANTHER" id="PTHR12526">
    <property type="entry name" value="GLYCOSYLTRANSFERASE"/>
    <property type="match status" value="1"/>
</dbReference>
<dbReference type="Proteomes" id="UP000273807">
    <property type="component" value="Unassembled WGS sequence"/>
</dbReference>
<sequence>MAKDREDSVIFPATHDASAAAGTPADDRSGGGQRITATARLRNQRVRLYESIRTAHLERAHQLTPAAILYRRRRYDFDAELARGLELVEAGPLRAALILARSRITTLEVNEPLMLSSLPSTAVALSALALRRVLGGKRVSVVSYAIGNADPFQQRLRTGWKSVLREAIERRLAAMVWRRVDRMAFGTLAAQETYRGLLPVAEGRPEALIGALPAACPCPLGECGGPYEVIYLGDFSERKGFPRVLAAWPGVRRAFPAARLTIVGKGALTREALAEAEMDSTIDVVLDPPRGEIHRQLRRAQVLVLPSQATPTWREQVGLPIVEGLAHGCSIVTTTETGLATWLAAGPHSVIAPDASSSELTEAIEHQLRLSTPKADILTTLPAQDGRLAADSWLFETDSHARAN</sequence>
<feature type="region of interest" description="Disordered" evidence="1">
    <location>
        <begin position="12"/>
        <end position="32"/>
    </location>
</feature>
<name>A0A3N0C0U2_9MICC</name>
<gene>
    <name evidence="2" type="ORF">D7003_09895</name>
</gene>
<evidence type="ECO:0000313" key="2">
    <source>
        <dbReference type="EMBL" id="RNL55433.1"/>
    </source>
</evidence>
<dbReference type="Pfam" id="PF13692">
    <property type="entry name" value="Glyco_trans_1_4"/>
    <property type="match status" value="1"/>
</dbReference>
<keyword evidence="3" id="KW-1185">Reference proteome</keyword>
<dbReference type="RefSeq" id="WP_123255290.1">
    <property type="nucleotide sequence ID" value="NZ_RBED01000093.1"/>
</dbReference>
<organism evidence="2 3">
    <name type="scientific">Arthrobacter oryzae</name>
    <dbReference type="NCBI Taxonomy" id="409290"/>
    <lineage>
        <taxon>Bacteria</taxon>
        <taxon>Bacillati</taxon>
        <taxon>Actinomycetota</taxon>
        <taxon>Actinomycetes</taxon>
        <taxon>Micrococcales</taxon>
        <taxon>Micrococcaceae</taxon>
        <taxon>Arthrobacter</taxon>
    </lineage>
</organism>
<dbReference type="Gene3D" id="3.40.50.2000">
    <property type="entry name" value="Glycogen Phosphorylase B"/>
    <property type="match status" value="2"/>
</dbReference>
<dbReference type="AlphaFoldDB" id="A0A3N0C0U2"/>
<dbReference type="EMBL" id="RBED01000093">
    <property type="protein sequence ID" value="RNL55433.1"/>
    <property type="molecule type" value="Genomic_DNA"/>
</dbReference>
<comment type="caution">
    <text evidence="2">The sequence shown here is derived from an EMBL/GenBank/DDBJ whole genome shotgun (WGS) entry which is preliminary data.</text>
</comment>
<dbReference type="OrthoDB" id="3371840at2"/>
<reference evidence="2 3" key="1">
    <citation type="submission" date="2018-10" db="EMBL/GenBank/DDBJ databases">
        <title>Genome sequencing of Arthrobacter oryzae TNB02.</title>
        <authorList>
            <person name="Cho Y.-J."/>
            <person name="Cho A."/>
            <person name="Kim O.-S."/>
        </authorList>
    </citation>
    <scope>NUCLEOTIDE SEQUENCE [LARGE SCALE GENOMIC DNA]</scope>
    <source>
        <strain evidence="2 3">TNB02</strain>
    </source>
</reference>
<proteinExistence type="predicted"/>